<comment type="similarity">
    <text evidence="1">Belongs to the C/M/P thioester hydrolase family.</text>
</comment>
<comment type="caution">
    <text evidence="5">The sequence shown here is derived from an EMBL/GenBank/DDBJ whole genome shotgun (WGS) entry which is preliminary data.</text>
</comment>
<dbReference type="GO" id="GO:0005782">
    <property type="term" value="C:peroxisomal matrix"/>
    <property type="evidence" value="ECO:0007669"/>
    <property type="project" value="UniProtKB-SubCell"/>
</dbReference>
<dbReference type="InterPro" id="IPR042171">
    <property type="entry name" value="Acyl-CoA_hotdog"/>
</dbReference>
<evidence type="ECO:0000259" key="4">
    <source>
        <dbReference type="Pfam" id="PF20789"/>
    </source>
</evidence>
<dbReference type="Proteomes" id="UP001145021">
    <property type="component" value="Unassembled WGS sequence"/>
</dbReference>
<feature type="domain" description="Acyl-CoA thioesterase-like C-terminal" evidence="4">
    <location>
        <begin position="142"/>
        <end position="274"/>
    </location>
</feature>
<dbReference type="InterPro" id="IPR049449">
    <property type="entry name" value="TesB_ACOT8-like_N"/>
</dbReference>
<protein>
    <recommendedName>
        <fullName evidence="7">Acyl-CoA thioesterase II</fullName>
    </recommendedName>
</protein>
<dbReference type="GO" id="GO:0009062">
    <property type="term" value="P:fatty acid catabolic process"/>
    <property type="evidence" value="ECO:0007669"/>
    <property type="project" value="TreeGrafter"/>
</dbReference>
<gene>
    <name evidence="5" type="ORF">LPJ64_003441</name>
</gene>
<dbReference type="GO" id="GO:0047617">
    <property type="term" value="F:fatty acyl-CoA hydrolase activity"/>
    <property type="evidence" value="ECO:0007669"/>
    <property type="project" value="InterPro"/>
</dbReference>
<dbReference type="InterPro" id="IPR003703">
    <property type="entry name" value="Acyl_CoA_thio"/>
</dbReference>
<evidence type="ECO:0000313" key="6">
    <source>
        <dbReference type="Proteomes" id="UP001145021"/>
    </source>
</evidence>
<evidence type="ECO:0000256" key="1">
    <source>
        <dbReference type="ARBA" id="ARBA00006538"/>
    </source>
</evidence>
<reference evidence="5" key="1">
    <citation type="submission" date="2022-07" db="EMBL/GenBank/DDBJ databases">
        <title>Phylogenomic reconstructions and comparative analyses of Kickxellomycotina fungi.</title>
        <authorList>
            <person name="Reynolds N.K."/>
            <person name="Stajich J.E."/>
            <person name="Barry K."/>
            <person name="Grigoriev I.V."/>
            <person name="Crous P."/>
            <person name="Smith M.E."/>
        </authorList>
    </citation>
    <scope>NUCLEOTIDE SEQUENCE</scope>
    <source>
        <strain evidence="5">NBRC 105413</strain>
    </source>
</reference>
<dbReference type="Gene3D" id="2.40.160.210">
    <property type="entry name" value="Acyl-CoA thioesterase, double hotdog domain"/>
    <property type="match status" value="1"/>
</dbReference>
<accession>A0A9W8CI72</accession>
<name>A0A9W8CI72_9FUNG</name>
<evidence type="ECO:0000256" key="2">
    <source>
        <dbReference type="ARBA" id="ARBA00022801"/>
    </source>
</evidence>
<dbReference type="Pfam" id="PF13622">
    <property type="entry name" value="4HBT_3"/>
    <property type="match status" value="1"/>
</dbReference>
<evidence type="ECO:0008006" key="7">
    <source>
        <dbReference type="Google" id="ProtNLM"/>
    </source>
</evidence>
<feature type="domain" description="Acyl-CoA thioesterase-like N-terminal HotDog" evidence="3">
    <location>
        <begin position="27"/>
        <end position="107"/>
    </location>
</feature>
<sequence length="287" mass="32239">MVTLDDLLELDQIDTSVFVSRRLWGSPMAKQIFGGQLVGLGLAAAFRTVDQKYISRSMHVQFLKRVVRGSQVEFRVQGLVSACKIVTRTVLGYQNGHPVMQMVCNFMQHRVAESDEPGYQRPMPDVPFPGTQPDCPFVLDPQGYPDGFPAKIWATSLDHDHETPGPPTQHLWIESPEACSRTLQTNQCILAMYSDVHFTRVILRPLGIRIAPASKCLRKIVSVDHHIWFHRANTDCLLFDTRCPQLYGGRGVVQSQVFSRDGQLVASVVQEGRVDIDSRAMLARPKL</sequence>
<organism evidence="5 6">
    <name type="scientific">Coemansia asiatica</name>
    <dbReference type="NCBI Taxonomy" id="1052880"/>
    <lineage>
        <taxon>Eukaryota</taxon>
        <taxon>Fungi</taxon>
        <taxon>Fungi incertae sedis</taxon>
        <taxon>Zoopagomycota</taxon>
        <taxon>Kickxellomycotina</taxon>
        <taxon>Kickxellomycetes</taxon>
        <taxon>Kickxellales</taxon>
        <taxon>Kickxellaceae</taxon>
        <taxon>Coemansia</taxon>
    </lineage>
</organism>
<dbReference type="InterPro" id="IPR049450">
    <property type="entry name" value="ACOT8-like_C"/>
</dbReference>
<dbReference type="CDD" id="cd03444">
    <property type="entry name" value="Thioesterase_II_repeat1"/>
    <property type="match status" value="1"/>
</dbReference>
<dbReference type="PANTHER" id="PTHR11066">
    <property type="entry name" value="ACYL-COA THIOESTERASE"/>
    <property type="match status" value="1"/>
</dbReference>
<keyword evidence="2" id="KW-0378">Hydrolase</keyword>
<evidence type="ECO:0000259" key="3">
    <source>
        <dbReference type="Pfam" id="PF13622"/>
    </source>
</evidence>
<dbReference type="InterPro" id="IPR029069">
    <property type="entry name" value="HotDog_dom_sf"/>
</dbReference>
<dbReference type="EMBL" id="JANBOH010000134">
    <property type="protein sequence ID" value="KAJ1644924.1"/>
    <property type="molecule type" value="Genomic_DNA"/>
</dbReference>
<dbReference type="Pfam" id="PF20789">
    <property type="entry name" value="4HBT_3C"/>
    <property type="match status" value="1"/>
</dbReference>
<dbReference type="GO" id="GO:0006637">
    <property type="term" value="P:acyl-CoA metabolic process"/>
    <property type="evidence" value="ECO:0007669"/>
    <property type="project" value="InterPro"/>
</dbReference>
<dbReference type="PANTHER" id="PTHR11066:SF34">
    <property type="entry name" value="ACYL-COENZYME A THIOESTERASE 8"/>
    <property type="match status" value="1"/>
</dbReference>
<evidence type="ECO:0000313" key="5">
    <source>
        <dbReference type="EMBL" id="KAJ1644924.1"/>
    </source>
</evidence>
<dbReference type="AlphaFoldDB" id="A0A9W8CI72"/>
<keyword evidence="6" id="KW-1185">Reference proteome</keyword>
<dbReference type="SUPFAM" id="SSF54637">
    <property type="entry name" value="Thioesterase/thiol ester dehydrase-isomerase"/>
    <property type="match status" value="2"/>
</dbReference>
<proteinExistence type="inferred from homology"/>